<name>A0A2J0Q6Q2_9BACT</name>
<keyword evidence="2" id="KW-1133">Transmembrane helix</keyword>
<dbReference type="Proteomes" id="UP000228496">
    <property type="component" value="Unassembled WGS sequence"/>
</dbReference>
<organism evidence="3 4">
    <name type="scientific">Candidatus Yanofskybacteria bacterium CG10_big_fil_rev_8_21_14_0_10_36_16</name>
    <dbReference type="NCBI Taxonomy" id="1975096"/>
    <lineage>
        <taxon>Bacteria</taxon>
        <taxon>Candidatus Yanofskyibacteriota</taxon>
    </lineage>
</organism>
<reference evidence="3 4" key="1">
    <citation type="submission" date="2017-09" db="EMBL/GenBank/DDBJ databases">
        <title>Depth-based differentiation of microbial function through sediment-hosted aquifers and enrichment of novel symbionts in the deep terrestrial subsurface.</title>
        <authorList>
            <person name="Probst A.J."/>
            <person name="Ladd B."/>
            <person name="Jarett J.K."/>
            <person name="Geller-Mcgrath D.E."/>
            <person name="Sieber C.M."/>
            <person name="Emerson J.B."/>
            <person name="Anantharaman K."/>
            <person name="Thomas B.C."/>
            <person name="Malmstrom R."/>
            <person name="Stieglmeier M."/>
            <person name="Klingl A."/>
            <person name="Woyke T."/>
            <person name="Ryan C.M."/>
            <person name="Banfield J.F."/>
        </authorList>
    </citation>
    <scope>NUCLEOTIDE SEQUENCE [LARGE SCALE GENOMIC DNA]</scope>
    <source>
        <strain evidence="3">CG10_big_fil_rev_8_21_14_0_10_36_16</strain>
    </source>
</reference>
<evidence type="ECO:0000313" key="4">
    <source>
        <dbReference type="Proteomes" id="UP000228496"/>
    </source>
</evidence>
<keyword evidence="2" id="KW-0472">Membrane</keyword>
<evidence type="ECO:0000256" key="2">
    <source>
        <dbReference type="SAM" id="Phobius"/>
    </source>
</evidence>
<sequence>MANSIRQKSSTKTMLIMMVFLGIAAGYIFYFQTLKDQALSIAPLPIRTGDDLTKLKDKKLNLTVFNNNIYKTLRIFGEVPVDPGIVGKENLFDLISVPEEALQPSPQPEESAPPETTPQAQ</sequence>
<feature type="compositionally biased region" description="Low complexity" evidence="1">
    <location>
        <begin position="108"/>
        <end position="121"/>
    </location>
</feature>
<comment type="caution">
    <text evidence="3">The sequence shown here is derived from an EMBL/GenBank/DDBJ whole genome shotgun (WGS) entry which is preliminary data.</text>
</comment>
<protein>
    <submittedName>
        <fullName evidence="3">Uncharacterized protein</fullName>
    </submittedName>
</protein>
<accession>A0A2J0Q6Q2</accession>
<feature type="region of interest" description="Disordered" evidence="1">
    <location>
        <begin position="99"/>
        <end position="121"/>
    </location>
</feature>
<proteinExistence type="predicted"/>
<gene>
    <name evidence="3" type="ORF">COV29_03970</name>
</gene>
<dbReference type="AlphaFoldDB" id="A0A2J0Q6Q2"/>
<keyword evidence="2" id="KW-0812">Transmembrane</keyword>
<feature type="transmembrane region" description="Helical" evidence="2">
    <location>
        <begin position="12"/>
        <end position="31"/>
    </location>
</feature>
<evidence type="ECO:0000256" key="1">
    <source>
        <dbReference type="SAM" id="MobiDB-lite"/>
    </source>
</evidence>
<evidence type="ECO:0000313" key="3">
    <source>
        <dbReference type="EMBL" id="PJE50535.1"/>
    </source>
</evidence>
<dbReference type="EMBL" id="PCXQ01000006">
    <property type="protein sequence ID" value="PJE50535.1"/>
    <property type="molecule type" value="Genomic_DNA"/>
</dbReference>